<evidence type="ECO:0000256" key="4">
    <source>
        <dbReference type="PIRSR" id="PIRSR617867-1"/>
    </source>
</evidence>
<dbReference type="InterPro" id="IPR036196">
    <property type="entry name" value="Ptyr_pPase_sf"/>
</dbReference>
<evidence type="ECO:0000256" key="3">
    <source>
        <dbReference type="ARBA" id="ARBA00022912"/>
    </source>
</evidence>
<protein>
    <recommendedName>
        <fullName evidence="5">Phosphotyrosine protein phosphatase I domain-containing protein</fullName>
    </recommendedName>
</protein>
<evidence type="ECO:0000313" key="7">
    <source>
        <dbReference type="Proteomes" id="UP000095255"/>
    </source>
</evidence>
<dbReference type="CDD" id="cd16344">
    <property type="entry name" value="LMWPAP"/>
    <property type="match status" value="1"/>
</dbReference>
<feature type="active site" description="Nucleophile" evidence="4">
    <location>
        <position position="13"/>
    </location>
</feature>
<evidence type="ECO:0000259" key="5">
    <source>
        <dbReference type="SMART" id="SM00226"/>
    </source>
</evidence>
<evidence type="ECO:0000313" key="6">
    <source>
        <dbReference type="EMBL" id="OEH85532.1"/>
    </source>
</evidence>
<dbReference type="InterPro" id="IPR050438">
    <property type="entry name" value="LMW_PTPase"/>
</dbReference>
<dbReference type="GO" id="GO:0004725">
    <property type="term" value="F:protein tyrosine phosphatase activity"/>
    <property type="evidence" value="ECO:0007669"/>
    <property type="project" value="InterPro"/>
</dbReference>
<dbReference type="PRINTS" id="PR00719">
    <property type="entry name" value="LMWPTPASE"/>
</dbReference>
<dbReference type="SUPFAM" id="SSF52788">
    <property type="entry name" value="Phosphotyrosine protein phosphatases I"/>
    <property type="match status" value="1"/>
</dbReference>
<dbReference type="PANTHER" id="PTHR11717:SF31">
    <property type="entry name" value="LOW MOLECULAR WEIGHT PROTEIN-TYROSINE-PHOSPHATASE ETP-RELATED"/>
    <property type="match status" value="1"/>
</dbReference>
<feature type="active site" description="Nucleophile" evidence="4">
    <location>
        <position position="7"/>
    </location>
</feature>
<organism evidence="6 7">
    <name type="scientific">Desulfuribacillus stibiiarsenatis</name>
    <dbReference type="NCBI Taxonomy" id="1390249"/>
    <lineage>
        <taxon>Bacteria</taxon>
        <taxon>Bacillati</taxon>
        <taxon>Bacillota</taxon>
        <taxon>Desulfuribacillia</taxon>
        <taxon>Desulfuribacillales</taxon>
        <taxon>Desulfuribacillaceae</taxon>
        <taxon>Desulfuribacillus</taxon>
    </lineage>
</organism>
<dbReference type="Gene3D" id="3.40.50.2300">
    <property type="match status" value="1"/>
</dbReference>
<keyword evidence="2" id="KW-0378">Hydrolase</keyword>
<dbReference type="Pfam" id="PF01451">
    <property type="entry name" value="LMWPc"/>
    <property type="match status" value="1"/>
</dbReference>
<dbReference type="EMBL" id="MJAT01000022">
    <property type="protein sequence ID" value="OEH85532.1"/>
    <property type="molecule type" value="Genomic_DNA"/>
</dbReference>
<sequence>MKILFVCTGNTCRSPMAERITRNLVEKDNLNIEVQSAGVSAWDGIEMSENARLVLENRGIHSEDHLSRLVTQDLLDWADLILTMTESHRQSLLMNYQTKDNVYNLWDYTYNERTDVLDPFGGSYQIYDQCAKALENVIQDLLKKLRSY</sequence>
<dbReference type="PANTHER" id="PTHR11717">
    <property type="entry name" value="LOW MOLECULAR WEIGHT PROTEIN TYROSINE PHOSPHATASE"/>
    <property type="match status" value="1"/>
</dbReference>
<accession>A0A1E5L5U6</accession>
<evidence type="ECO:0000256" key="1">
    <source>
        <dbReference type="ARBA" id="ARBA00011063"/>
    </source>
</evidence>
<proteinExistence type="inferred from homology"/>
<dbReference type="InterPro" id="IPR017867">
    <property type="entry name" value="Tyr_phospatase_low_mol_wt"/>
</dbReference>
<dbReference type="Proteomes" id="UP000095255">
    <property type="component" value="Unassembled WGS sequence"/>
</dbReference>
<evidence type="ECO:0000256" key="2">
    <source>
        <dbReference type="ARBA" id="ARBA00022801"/>
    </source>
</evidence>
<gene>
    <name evidence="6" type="ORF">BHU72_04900</name>
</gene>
<dbReference type="STRING" id="1390249.BHU72_04900"/>
<dbReference type="OrthoDB" id="9784339at2"/>
<reference evidence="6 7" key="1">
    <citation type="submission" date="2016-09" db="EMBL/GenBank/DDBJ databases">
        <title>Desulfuribacillus arsenicus sp. nov., an obligately anaerobic, dissimilatory arsenic- and antimonate-reducing bacterium isolated from anoxic sediments.</title>
        <authorList>
            <person name="Abin C.A."/>
            <person name="Hollibaugh J.T."/>
        </authorList>
    </citation>
    <scope>NUCLEOTIDE SEQUENCE [LARGE SCALE GENOMIC DNA]</scope>
    <source>
        <strain evidence="6 7">MLFW-2</strain>
    </source>
</reference>
<comment type="caution">
    <text evidence="6">The sequence shown here is derived from an EMBL/GenBank/DDBJ whole genome shotgun (WGS) entry which is preliminary data.</text>
</comment>
<comment type="similarity">
    <text evidence="1">Belongs to the low molecular weight phosphotyrosine protein phosphatase family.</text>
</comment>
<dbReference type="AlphaFoldDB" id="A0A1E5L5U6"/>
<keyword evidence="3" id="KW-0904">Protein phosphatase</keyword>
<name>A0A1E5L5U6_9FIRM</name>
<feature type="domain" description="Phosphotyrosine protein phosphatase I" evidence="5">
    <location>
        <begin position="1"/>
        <end position="144"/>
    </location>
</feature>
<feature type="active site" description="Proton donor" evidence="4">
    <location>
        <position position="118"/>
    </location>
</feature>
<dbReference type="InterPro" id="IPR023485">
    <property type="entry name" value="Ptyr_pPase"/>
</dbReference>
<dbReference type="SMART" id="SM00226">
    <property type="entry name" value="LMWPc"/>
    <property type="match status" value="1"/>
</dbReference>
<keyword evidence="7" id="KW-1185">Reference proteome</keyword>